<dbReference type="SUPFAM" id="SSF56436">
    <property type="entry name" value="C-type lectin-like"/>
    <property type="match status" value="1"/>
</dbReference>
<reference evidence="3" key="2">
    <citation type="submission" date="2025-09" db="UniProtKB">
        <authorList>
            <consortium name="Ensembl"/>
        </authorList>
    </citation>
    <scope>IDENTIFICATION</scope>
</reference>
<feature type="domain" description="C-type lectin" evidence="2">
    <location>
        <begin position="36"/>
        <end position="142"/>
    </location>
</feature>
<organism evidence="3 4">
    <name type="scientific">Neogobius melanostomus</name>
    <name type="common">round goby</name>
    <dbReference type="NCBI Taxonomy" id="47308"/>
    <lineage>
        <taxon>Eukaryota</taxon>
        <taxon>Metazoa</taxon>
        <taxon>Chordata</taxon>
        <taxon>Craniata</taxon>
        <taxon>Vertebrata</taxon>
        <taxon>Euteleostomi</taxon>
        <taxon>Actinopterygii</taxon>
        <taxon>Neopterygii</taxon>
        <taxon>Teleostei</taxon>
        <taxon>Neoteleostei</taxon>
        <taxon>Acanthomorphata</taxon>
        <taxon>Gobiaria</taxon>
        <taxon>Gobiiformes</taxon>
        <taxon>Gobioidei</taxon>
        <taxon>Gobiidae</taxon>
        <taxon>Benthophilinae</taxon>
        <taxon>Neogobiini</taxon>
        <taxon>Neogobius</taxon>
    </lineage>
</organism>
<dbReference type="InterPro" id="IPR050111">
    <property type="entry name" value="C-type_lectin/snaclec_domain"/>
</dbReference>
<keyword evidence="4" id="KW-1185">Reference proteome</keyword>
<keyword evidence="1" id="KW-0732">Signal</keyword>
<accession>A0A8C6WUU0</accession>
<dbReference type="InterPro" id="IPR016187">
    <property type="entry name" value="CTDL_fold"/>
</dbReference>
<dbReference type="PROSITE" id="PS50041">
    <property type="entry name" value="C_TYPE_LECTIN_2"/>
    <property type="match status" value="1"/>
</dbReference>
<evidence type="ECO:0000313" key="4">
    <source>
        <dbReference type="Proteomes" id="UP000694523"/>
    </source>
</evidence>
<sequence length="186" mass="20695">MAVNCPLITFLCFAAVLTTGAAAGNDHGCPDGWTPFGTRCFKFFDSHFSWTQAEKSCQSHGANLASIHSAEENAFVVDLIKEATGENRKTWIGGHDRVQGNLWMWTDGSVWDYAIWASGEPNNTGEREHFVEINYSATHWNDYHEDHVKATSVPETHLRSVPDSGELPVQMYARHELNTLTPPGCI</sequence>
<protein>
    <recommendedName>
        <fullName evidence="2">C-type lectin domain-containing protein</fullName>
    </recommendedName>
</protein>
<evidence type="ECO:0000313" key="3">
    <source>
        <dbReference type="Ensembl" id="ENSNMLP00000033554.1"/>
    </source>
</evidence>
<dbReference type="InterPro" id="IPR001304">
    <property type="entry name" value="C-type_lectin-like"/>
</dbReference>
<reference evidence="3" key="1">
    <citation type="submission" date="2025-08" db="UniProtKB">
        <authorList>
            <consortium name="Ensembl"/>
        </authorList>
    </citation>
    <scope>IDENTIFICATION</scope>
</reference>
<dbReference type="Pfam" id="PF00059">
    <property type="entry name" value="Lectin_C"/>
    <property type="match status" value="1"/>
</dbReference>
<evidence type="ECO:0000259" key="2">
    <source>
        <dbReference type="PROSITE" id="PS50041"/>
    </source>
</evidence>
<evidence type="ECO:0000256" key="1">
    <source>
        <dbReference type="SAM" id="SignalP"/>
    </source>
</evidence>
<dbReference type="Proteomes" id="UP000694523">
    <property type="component" value="Unplaced"/>
</dbReference>
<dbReference type="InterPro" id="IPR016186">
    <property type="entry name" value="C-type_lectin-like/link_sf"/>
</dbReference>
<dbReference type="Gene3D" id="3.10.100.10">
    <property type="entry name" value="Mannose-Binding Protein A, subunit A"/>
    <property type="match status" value="1"/>
</dbReference>
<dbReference type="SMART" id="SM00034">
    <property type="entry name" value="CLECT"/>
    <property type="match status" value="1"/>
</dbReference>
<dbReference type="Ensembl" id="ENSNMLT00000037383.1">
    <property type="protein sequence ID" value="ENSNMLP00000033554.1"/>
    <property type="gene ID" value="ENSNMLG00000020972.1"/>
</dbReference>
<feature type="signal peptide" evidence="1">
    <location>
        <begin position="1"/>
        <end position="23"/>
    </location>
</feature>
<dbReference type="PRINTS" id="PR01504">
    <property type="entry name" value="PNCREATITSAP"/>
</dbReference>
<proteinExistence type="predicted"/>
<name>A0A8C6WUU0_9GOBI</name>
<feature type="chain" id="PRO_5034776247" description="C-type lectin domain-containing protein" evidence="1">
    <location>
        <begin position="24"/>
        <end position="186"/>
    </location>
</feature>
<dbReference type="AlphaFoldDB" id="A0A8C6WUU0"/>
<dbReference type="PANTHER" id="PTHR22803">
    <property type="entry name" value="MANNOSE, PHOSPHOLIPASE, LECTIN RECEPTOR RELATED"/>
    <property type="match status" value="1"/>
</dbReference>